<dbReference type="AlphaFoldDB" id="A0A6C0G8L3"/>
<dbReference type="EMBL" id="CP048209">
    <property type="protein sequence ID" value="QHT64112.1"/>
    <property type="molecule type" value="Genomic_DNA"/>
</dbReference>
<evidence type="ECO:0000313" key="2">
    <source>
        <dbReference type="EMBL" id="QHT64112.1"/>
    </source>
</evidence>
<dbReference type="SUPFAM" id="SSF81301">
    <property type="entry name" value="Nucleotidyltransferase"/>
    <property type="match status" value="1"/>
</dbReference>
<proteinExistence type="predicted"/>
<gene>
    <name evidence="2" type="ORF">GXP70_24625</name>
</gene>
<dbReference type="Proteomes" id="UP000476064">
    <property type="component" value="Chromosome"/>
</dbReference>
<accession>A0A6C0G8L3</accession>
<dbReference type="InterPro" id="IPR043519">
    <property type="entry name" value="NT_sf"/>
</dbReference>
<protein>
    <submittedName>
        <fullName evidence="2">DNA polymerase subunit beta</fullName>
    </submittedName>
</protein>
<dbReference type="InterPro" id="IPR002934">
    <property type="entry name" value="Polymerase_NTP_transf_dom"/>
</dbReference>
<sequence>MNVQSTISNIVDRLKPISGIRALVLGGSRARGTASPNSDIDFGIYYDPSIGLDITELRRVASAIDDEHRDNLVTEIGGWGPWINGGGWLKIDDMPVDFLYRDLDKVSQVIEDCVNGTITIDYQPGHPHGFVNSIYMAEIALCSVLWDPSGVIGELKSRTSPYPPALQEATIRKFFWEAAFAIENGYKAIYKNDLAYVAGSCFRAVASLNQALFAMNESFLMNEKGASAIADSFRIAPDRYFPRINAIFASITEDQENVKTAIHKLRELIQETEDLMQSKSLLN</sequence>
<dbReference type="KEGG" id="plyc:GXP70_24625"/>
<dbReference type="Pfam" id="PF01909">
    <property type="entry name" value="NTP_transf_2"/>
    <property type="match status" value="1"/>
</dbReference>
<evidence type="ECO:0000313" key="3">
    <source>
        <dbReference type="Proteomes" id="UP000476064"/>
    </source>
</evidence>
<dbReference type="GO" id="GO:0016779">
    <property type="term" value="F:nucleotidyltransferase activity"/>
    <property type="evidence" value="ECO:0007669"/>
    <property type="project" value="InterPro"/>
</dbReference>
<keyword evidence="3" id="KW-1185">Reference proteome</keyword>
<feature type="domain" description="Polymerase nucleotidyl transferase" evidence="1">
    <location>
        <begin position="8"/>
        <end position="50"/>
    </location>
</feature>
<evidence type="ECO:0000259" key="1">
    <source>
        <dbReference type="Pfam" id="PF01909"/>
    </source>
</evidence>
<reference evidence="2 3" key="1">
    <citation type="submission" date="2020-01" db="EMBL/GenBank/DDBJ databases">
        <title>Paenibacillus sp. nov., isolated from tomato rhizosphere.</title>
        <authorList>
            <person name="Weon H.-Y."/>
            <person name="Lee S.A."/>
        </authorList>
    </citation>
    <scope>NUCLEOTIDE SEQUENCE [LARGE SCALE GENOMIC DNA]</scope>
    <source>
        <strain evidence="2 3">12200R-189</strain>
    </source>
</reference>
<organism evidence="2 3">
    <name type="scientific">Paenibacillus lycopersici</name>
    <dbReference type="NCBI Taxonomy" id="2704462"/>
    <lineage>
        <taxon>Bacteria</taxon>
        <taxon>Bacillati</taxon>
        <taxon>Bacillota</taxon>
        <taxon>Bacilli</taxon>
        <taxon>Bacillales</taxon>
        <taxon>Paenibacillaceae</taxon>
        <taxon>Paenibacillus</taxon>
    </lineage>
</organism>
<name>A0A6C0G8L3_9BACL</name>
<dbReference type="CDD" id="cd05403">
    <property type="entry name" value="NT_KNTase_like"/>
    <property type="match status" value="1"/>
</dbReference>
<dbReference type="Gene3D" id="3.30.460.10">
    <property type="entry name" value="Beta Polymerase, domain 2"/>
    <property type="match status" value="1"/>
</dbReference>